<protein>
    <recommendedName>
        <fullName evidence="3">Beta-galactosidase galactose-binding domain-containing protein</fullName>
    </recommendedName>
</protein>
<dbReference type="AlphaFoldDB" id="A0AAD8S940"/>
<evidence type="ECO:0000313" key="4">
    <source>
        <dbReference type="EMBL" id="KAK1647946.1"/>
    </source>
</evidence>
<proteinExistence type="predicted"/>
<sequence length="124" mass="13688">MPLNPHFTSYKATFEAPAGSEPMVVDLLGLGKGVAWINSNNLGVVRRGRRRPVECSAYEGGCESKATLAEFEAACVDKESCTVRHTVYFRARLRVRLRPAHRAGRLPWPSLPRTPLSASARPQL</sequence>
<keyword evidence="5" id="KW-1185">Reference proteome</keyword>
<evidence type="ECO:0000259" key="3">
    <source>
        <dbReference type="Pfam" id="PF21467"/>
    </source>
</evidence>
<keyword evidence="2" id="KW-0326">Glycosidase</keyword>
<evidence type="ECO:0000256" key="1">
    <source>
        <dbReference type="ARBA" id="ARBA00022801"/>
    </source>
</evidence>
<evidence type="ECO:0000313" key="5">
    <source>
        <dbReference type="Proteomes" id="UP001231189"/>
    </source>
</evidence>
<reference evidence="4" key="1">
    <citation type="submission" date="2023-07" db="EMBL/GenBank/DDBJ databases">
        <title>A chromosome-level genome assembly of Lolium multiflorum.</title>
        <authorList>
            <person name="Chen Y."/>
            <person name="Copetti D."/>
            <person name="Kolliker R."/>
            <person name="Studer B."/>
        </authorList>
    </citation>
    <scope>NUCLEOTIDE SEQUENCE</scope>
    <source>
        <strain evidence="4">02402/16</strain>
        <tissue evidence="4">Leaf</tissue>
    </source>
</reference>
<dbReference type="Proteomes" id="UP001231189">
    <property type="component" value="Unassembled WGS sequence"/>
</dbReference>
<dbReference type="InterPro" id="IPR048913">
    <property type="entry name" value="BetaGal_gal-bd"/>
</dbReference>
<organism evidence="4 5">
    <name type="scientific">Lolium multiflorum</name>
    <name type="common">Italian ryegrass</name>
    <name type="synonym">Lolium perenne subsp. multiflorum</name>
    <dbReference type="NCBI Taxonomy" id="4521"/>
    <lineage>
        <taxon>Eukaryota</taxon>
        <taxon>Viridiplantae</taxon>
        <taxon>Streptophyta</taxon>
        <taxon>Embryophyta</taxon>
        <taxon>Tracheophyta</taxon>
        <taxon>Spermatophyta</taxon>
        <taxon>Magnoliopsida</taxon>
        <taxon>Liliopsida</taxon>
        <taxon>Poales</taxon>
        <taxon>Poaceae</taxon>
        <taxon>BOP clade</taxon>
        <taxon>Pooideae</taxon>
        <taxon>Poodae</taxon>
        <taxon>Poeae</taxon>
        <taxon>Poeae Chloroplast Group 2 (Poeae type)</taxon>
        <taxon>Loliodinae</taxon>
        <taxon>Loliinae</taxon>
        <taxon>Lolium</taxon>
    </lineage>
</organism>
<comment type="caution">
    <text evidence="4">The sequence shown here is derived from an EMBL/GenBank/DDBJ whole genome shotgun (WGS) entry which is preliminary data.</text>
</comment>
<evidence type="ECO:0000256" key="2">
    <source>
        <dbReference type="ARBA" id="ARBA00023295"/>
    </source>
</evidence>
<dbReference type="GO" id="GO:0016798">
    <property type="term" value="F:hydrolase activity, acting on glycosyl bonds"/>
    <property type="evidence" value="ECO:0007669"/>
    <property type="project" value="UniProtKB-KW"/>
</dbReference>
<accession>A0AAD8S940</accession>
<keyword evidence="1" id="KW-0378">Hydrolase</keyword>
<gene>
    <name evidence="4" type="ORF">QYE76_065751</name>
</gene>
<name>A0AAD8S940_LOLMU</name>
<dbReference type="EMBL" id="JAUUTY010000004">
    <property type="protein sequence ID" value="KAK1647946.1"/>
    <property type="molecule type" value="Genomic_DNA"/>
</dbReference>
<dbReference type="Gene3D" id="2.60.120.260">
    <property type="entry name" value="Galactose-binding domain-like"/>
    <property type="match status" value="1"/>
</dbReference>
<dbReference type="Pfam" id="PF21467">
    <property type="entry name" value="BetaGal_gal-bd"/>
    <property type="match status" value="1"/>
</dbReference>
<feature type="domain" description="Beta-galactosidase galactose-binding" evidence="3">
    <location>
        <begin position="8"/>
        <end position="45"/>
    </location>
</feature>